<proteinExistence type="predicted"/>
<evidence type="ECO:0008006" key="4">
    <source>
        <dbReference type="Google" id="ProtNLM"/>
    </source>
</evidence>
<organism evidence="2 3">
    <name type="scientific">Cercophora newfieldiana</name>
    <dbReference type="NCBI Taxonomy" id="92897"/>
    <lineage>
        <taxon>Eukaryota</taxon>
        <taxon>Fungi</taxon>
        <taxon>Dikarya</taxon>
        <taxon>Ascomycota</taxon>
        <taxon>Pezizomycotina</taxon>
        <taxon>Sordariomycetes</taxon>
        <taxon>Sordariomycetidae</taxon>
        <taxon>Sordariales</taxon>
        <taxon>Lasiosphaeriaceae</taxon>
        <taxon>Cercophora</taxon>
    </lineage>
</organism>
<comment type="caution">
    <text evidence="2">The sequence shown here is derived from an EMBL/GenBank/DDBJ whole genome shotgun (WGS) entry which is preliminary data.</text>
</comment>
<dbReference type="PANTHER" id="PTHR34776:SF1">
    <property type="entry name" value="F17F16.3 PROTEIN"/>
    <property type="match status" value="1"/>
</dbReference>
<evidence type="ECO:0000256" key="1">
    <source>
        <dbReference type="SAM" id="MobiDB-lite"/>
    </source>
</evidence>
<reference evidence="2" key="1">
    <citation type="submission" date="2023-06" db="EMBL/GenBank/DDBJ databases">
        <title>Genome-scale phylogeny and comparative genomics of the fungal order Sordariales.</title>
        <authorList>
            <consortium name="Lawrence Berkeley National Laboratory"/>
            <person name="Hensen N."/>
            <person name="Bonometti L."/>
            <person name="Westerberg I."/>
            <person name="Brannstrom I.O."/>
            <person name="Guillou S."/>
            <person name="Cros-Aarteil S."/>
            <person name="Calhoun S."/>
            <person name="Haridas S."/>
            <person name="Kuo A."/>
            <person name="Mondo S."/>
            <person name="Pangilinan J."/>
            <person name="Riley R."/>
            <person name="Labutti K."/>
            <person name="Andreopoulos B."/>
            <person name="Lipzen A."/>
            <person name="Chen C."/>
            <person name="Yanf M."/>
            <person name="Daum C."/>
            <person name="Ng V."/>
            <person name="Clum A."/>
            <person name="Steindorff A."/>
            <person name="Ohm R."/>
            <person name="Martin F."/>
            <person name="Silar P."/>
            <person name="Natvig D."/>
            <person name="Lalanne C."/>
            <person name="Gautier V."/>
            <person name="Ament-Velasquez S.L."/>
            <person name="Kruys A."/>
            <person name="Hutchinson M.I."/>
            <person name="Powell A.J."/>
            <person name="Barry K."/>
            <person name="Miller A.N."/>
            <person name="Grigoriev I.V."/>
            <person name="Debuchy R."/>
            <person name="Gladieux P."/>
            <person name="Thoren M.H."/>
            <person name="Johannesson H."/>
        </authorList>
    </citation>
    <scope>NUCLEOTIDE SEQUENCE</scope>
    <source>
        <strain evidence="2">SMH2532-1</strain>
    </source>
</reference>
<dbReference type="AlphaFoldDB" id="A0AA40D0W6"/>
<accession>A0AA40D0W6</accession>
<feature type="region of interest" description="Disordered" evidence="1">
    <location>
        <begin position="289"/>
        <end position="314"/>
    </location>
</feature>
<dbReference type="EMBL" id="JAULSV010000001">
    <property type="protein sequence ID" value="KAK0656209.1"/>
    <property type="molecule type" value="Genomic_DNA"/>
</dbReference>
<keyword evidence="3" id="KW-1185">Reference proteome</keyword>
<feature type="region of interest" description="Disordered" evidence="1">
    <location>
        <begin position="1"/>
        <end position="71"/>
    </location>
</feature>
<name>A0AA40D0W6_9PEZI</name>
<dbReference type="PANTHER" id="PTHR34776">
    <property type="entry name" value="F17F16.3 PROTEIN"/>
    <property type="match status" value="1"/>
</dbReference>
<dbReference type="Proteomes" id="UP001174936">
    <property type="component" value="Unassembled WGS sequence"/>
</dbReference>
<protein>
    <recommendedName>
        <fullName evidence="4">BTB domain transcription factor</fullName>
    </recommendedName>
</protein>
<gene>
    <name evidence="2" type="ORF">B0T16DRAFT_343012</name>
</gene>
<evidence type="ECO:0000313" key="2">
    <source>
        <dbReference type="EMBL" id="KAK0656209.1"/>
    </source>
</evidence>
<evidence type="ECO:0000313" key="3">
    <source>
        <dbReference type="Proteomes" id="UP001174936"/>
    </source>
</evidence>
<sequence>MTGSTKSQAKIHEKEDTIEAPASPEAKAGPKHKPEPEEEAEKSEPEPKRTKKEGESTAVEEHGREANEDSVPSSILEKGIIYFFIRGRVSVGEEPSSVDDIARSFILLRPIAKDAKLGSGPIGDAGNSRLLAVPKKVFPQSGRDKWIAIVEKAGASFAQLREEFLASSDSATKTVGTRHTPAATPVAEGVYAITSTGRESHLAYILTLPAELGEVQKELGLKEKGSFVLSTKNPEYPGPANARLPKGPEYSKEMLEEFRTLRWMGTQPKHLDYVNTQILLIGESSGLEKALEPQKEDQKDGVAEPAEEMKKLEEEDLQRMKELSKDDSGRVFADLEVHAKDYPKLQTTFGDQSS</sequence>
<feature type="compositionally biased region" description="Basic and acidic residues" evidence="1">
    <location>
        <begin position="42"/>
        <end position="67"/>
    </location>
</feature>